<sequence>MAAANYPDVFHEKEKMPAYISPPAMFSLKMLTDFRQRHFFSRREDTLSLRRYTNIRTFFVRQIGEKTVLSFT</sequence>
<dbReference type="VEuPathDB" id="FungiDB:CPAG_03547"/>
<gene>
    <name evidence="1" type="ORF">CPAG_03547</name>
</gene>
<dbReference type="EMBL" id="DS268110">
    <property type="protein sequence ID" value="KMM67212.1"/>
    <property type="molecule type" value="Genomic_DNA"/>
</dbReference>
<reference evidence="1 2" key="1">
    <citation type="submission" date="2007-06" db="EMBL/GenBank/DDBJ databases">
        <title>The Genome Sequence of Coccidioides posadasii RMSCC_3488.</title>
        <authorList>
            <consortium name="Coccidioides Genome Resources Consortium"/>
            <consortium name="The Broad Institute Genome Sequencing Platform"/>
            <person name="Henn M.R."/>
            <person name="Sykes S."/>
            <person name="Young S."/>
            <person name="Jaffe D."/>
            <person name="Berlin A."/>
            <person name="Alvarez P."/>
            <person name="Butler J."/>
            <person name="Gnerre S."/>
            <person name="Grabherr M."/>
            <person name="Mauceli E."/>
            <person name="Brockman W."/>
            <person name="Kodira C."/>
            <person name="Alvarado L."/>
            <person name="Zeng Q."/>
            <person name="Crawford M."/>
            <person name="Antoine C."/>
            <person name="Devon K."/>
            <person name="Galgiani J."/>
            <person name="Orsborn K."/>
            <person name="Lewis M.L."/>
            <person name="Nusbaum C."/>
            <person name="Galagan J."/>
            <person name="Birren B."/>
        </authorList>
    </citation>
    <scope>NUCLEOTIDE SEQUENCE [LARGE SCALE GENOMIC DNA]</scope>
    <source>
        <strain evidence="1 2">RMSCC 3488</strain>
    </source>
</reference>
<protein>
    <submittedName>
        <fullName evidence="1">Uncharacterized protein</fullName>
    </submittedName>
</protein>
<evidence type="ECO:0000313" key="1">
    <source>
        <dbReference type="EMBL" id="KMM67212.1"/>
    </source>
</evidence>
<organism evidence="1 2">
    <name type="scientific">Coccidioides posadasii RMSCC 3488</name>
    <dbReference type="NCBI Taxonomy" id="454284"/>
    <lineage>
        <taxon>Eukaryota</taxon>
        <taxon>Fungi</taxon>
        <taxon>Dikarya</taxon>
        <taxon>Ascomycota</taxon>
        <taxon>Pezizomycotina</taxon>
        <taxon>Eurotiomycetes</taxon>
        <taxon>Eurotiomycetidae</taxon>
        <taxon>Onygenales</taxon>
        <taxon>Onygenaceae</taxon>
        <taxon>Coccidioides</taxon>
    </lineage>
</organism>
<accession>A0A0J6I702</accession>
<evidence type="ECO:0000313" key="2">
    <source>
        <dbReference type="Proteomes" id="UP000054567"/>
    </source>
</evidence>
<dbReference type="Proteomes" id="UP000054567">
    <property type="component" value="Unassembled WGS sequence"/>
</dbReference>
<name>A0A0J6I702_COCPO</name>
<proteinExistence type="predicted"/>
<dbReference type="AlphaFoldDB" id="A0A0J6I702"/>
<reference evidence="2" key="3">
    <citation type="journal article" date="2010" name="Genome Res.">
        <title>Population genomic sequencing of Coccidioides fungi reveals recent hybridization and transposon control.</title>
        <authorList>
            <person name="Neafsey D.E."/>
            <person name="Barker B.M."/>
            <person name="Sharpton T.J."/>
            <person name="Stajich J.E."/>
            <person name="Park D.J."/>
            <person name="Whiston E."/>
            <person name="Hung C.-Y."/>
            <person name="McMahan C."/>
            <person name="White J."/>
            <person name="Sykes S."/>
            <person name="Heiman D."/>
            <person name="Young S."/>
            <person name="Zeng Q."/>
            <person name="Abouelleil A."/>
            <person name="Aftuck L."/>
            <person name="Bessette D."/>
            <person name="Brown A."/>
            <person name="FitzGerald M."/>
            <person name="Lui A."/>
            <person name="Macdonald J.P."/>
            <person name="Priest M."/>
            <person name="Orbach M.J."/>
            <person name="Galgiani J.N."/>
            <person name="Kirkland T.N."/>
            <person name="Cole G.T."/>
            <person name="Birren B.W."/>
            <person name="Henn M.R."/>
            <person name="Taylor J.W."/>
            <person name="Rounsley S.D."/>
        </authorList>
    </citation>
    <scope>NUCLEOTIDE SEQUENCE [LARGE SCALE GENOMIC DNA]</scope>
    <source>
        <strain evidence="2">RMSCC 3488</strain>
    </source>
</reference>
<reference evidence="2" key="2">
    <citation type="journal article" date="2009" name="Genome Res.">
        <title>Comparative genomic analyses of the human fungal pathogens Coccidioides and their relatives.</title>
        <authorList>
            <person name="Sharpton T.J."/>
            <person name="Stajich J.E."/>
            <person name="Rounsley S.D."/>
            <person name="Gardner M.J."/>
            <person name="Wortman J.R."/>
            <person name="Jordar V.S."/>
            <person name="Maiti R."/>
            <person name="Kodira C.D."/>
            <person name="Neafsey D.E."/>
            <person name="Zeng Q."/>
            <person name="Hung C.-Y."/>
            <person name="McMahan C."/>
            <person name="Muszewska A."/>
            <person name="Grynberg M."/>
            <person name="Mandel M.A."/>
            <person name="Kellner E.M."/>
            <person name="Barker B.M."/>
            <person name="Galgiani J.N."/>
            <person name="Orbach M.J."/>
            <person name="Kirkland T.N."/>
            <person name="Cole G.T."/>
            <person name="Henn M.R."/>
            <person name="Birren B.W."/>
            <person name="Taylor J.W."/>
        </authorList>
    </citation>
    <scope>NUCLEOTIDE SEQUENCE [LARGE SCALE GENOMIC DNA]</scope>
    <source>
        <strain evidence="2">RMSCC 3488</strain>
    </source>
</reference>